<protein>
    <recommendedName>
        <fullName evidence="4">Trypsin-like peptidase domain-containing protein</fullName>
    </recommendedName>
</protein>
<sequence>MHPSEDAQPEGGARAVFAALAAADSDEAALARFAALFAGPGDPAIERMKQRMQPAAPTAESPPVPATSPWKPPQERVLAAAACVGRLESVDHDYVEVIGTAWLVRPDVAVTRRRPVATSLNQLDRGERTLQIGLGEQDRIAEVLEVLYLSPDCDLAFLRVAPQPSHIELTAELDHHHDLAVLGPAGDPGEAASVTTISTGKWLAPGHLLEISAQRLRHDCPGWPRGVGGPLIDLARGQAIGLALDGGTALPAWLLRDRLDRLLR</sequence>
<gene>
    <name evidence="2" type="ORF">POL58_30035</name>
</gene>
<proteinExistence type="predicted"/>
<evidence type="ECO:0000313" key="2">
    <source>
        <dbReference type="EMBL" id="MDC0672024.1"/>
    </source>
</evidence>
<organism evidence="2 3">
    <name type="scientific">Nannocystis radixulma</name>
    <dbReference type="NCBI Taxonomy" id="2995305"/>
    <lineage>
        <taxon>Bacteria</taxon>
        <taxon>Pseudomonadati</taxon>
        <taxon>Myxococcota</taxon>
        <taxon>Polyangia</taxon>
        <taxon>Nannocystales</taxon>
        <taxon>Nannocystaceae</taxon>
        <taxon>Nannocystis</taxon>
    </lineage>
</organism>
<accession>A0ABT5BD11</accession>
<evidence type="ECO:0000313" key="3">
    <source>
        <dbReference type="Proteomes" id="UP001217838"/>
    </source>
</evidence>
<keyword evidence="3" id="KW-1185">Reference proteome</keyword>
<evidence type="ECO:0000256" key="1">
    <source>
        <dbReference type="SAM" id="MobiDB-lite"/>
    </source>
</evidence>
<dbReference type="InterPro" id="IPR009003">
    <property type="entry name" value="Peptidase_S1_PA"/>
</dbReference>
<dbReference type="Pfam" id="PF13365">
    <property type="entry name" value="Trypsin_2"/>
    <property type="match status" value="1"/>
</dbReference>
<dbReference type="Proteomes" id="UP001217838">
    <property type="component" value="Unassembled WGS sequence"/>
</dbReference>
<dbReference type="RefSeq" id="WP_272003112.1">
    <property type="nucleotide sequence ID" value="NZ_JAQNDN010000019.1"/>
</dbReference>
<reference evidence="2 3" key="1">
    <citation type="submission" date="2022-11" db="EMBL/GenBank/DDBJ databases">
        <title>Minimal conservation of predation-associated metabolite biosynthetic gene clusters underscores biosynthetic potential of Myxococcota including descriptions for ten novel species: Archangium lansinium sp. nov., Myxococcus landrumus sp. nov., Nannocystis bai.</title>
        <authorList>
            <person name="Ahearne A."/>
            <person name="Stevens C."/>
            <person name="Dowd S."/>
        </authorList>
    </citation>
    <scope>NUCLEOTIDE SEQUENCE [LARGE SCALE GENOMIC DNA]</scope>
    <source>
        <strain evidence="2 3">NCELM</strain>
    </source>
</reference>
<dbReference type="SUPFAM" id="SSF50494">
    <property type="entry name" value="Trypsin-like serine proteases"/>
    <property type="match status" value="1"/>
</dbReference>
<evidence type="ECO:0008006" key="4">
    <source>
        <dbReference type="Google" id="ProtNLM"/>
    </source>
</evidence>
<feature type="compositionally biased region" description="Pro residues" evidence="1">
    <location>
        <begin position="60"/>
        <end position="71"/>
    </location>
</feature>
<dbReference type="EMBL" id="JAQNDN010000019">
    <property type="protein sequence ID" value="MDC0672024.1"/>
    <property type="molecule type" value="Genomic_DNA"/>
</dbReference>
<comment type="caution">
    <text evidence="2">The sequence shown here is derived from an EMBL/GenBank/DDBJ whole genome shotgun (WGS) entry which is preliminary data.</text>
</comment>
<feature type="region of interest" description="Disordered" evidence="1">
    <location>
        <begin position="50"/>
        <end position="71"/>
    </location>
</feature>
<name>A0ABT5BD11_9BACT</name>